<protein>
    <submittedName>
        <fullName evidence="2">Uncharacterized protein</fullName>
    </submittedName>
</protein>
<feature type="region of interest" description="Disordered" evidence="1">
    <location>
        <begin position="1"/>
        <end position="147"/>
    </location>
</feature>
<evidence type="ECO:0000313" key="3">
    <source>
        <dbReference type="Proteomes" id="UP000186817"/>
    </source>
</evidence>
<evidence type="ECO:0000313" key="2">
    <source>
        <dbReference type="EMBL" id="OLQ03132.1"/>
    </source>
</evidence>
<sequence>MAGDSTEPPKEPPKEEKKKEKDKDKDKDKEKKKHKEKDKQKDGKKEKKRKSAEPGDKPDAEPAKRRKDEDAEIIDVEVKDPKAKDDKVQSSIGGQALSTDGAKPSKEEVAPGKPKQKEKEQKKDKKAAKDTKAAMRSSPGTAQGTAHVASWKPIQFAPSWQQMARSSAGSVASLPNGAICFPLQTSVSEGKMASPTMSTTTTTGSTEASTPQAGGSTLLAKGGPATPSTRSSRGSMVPLNIPLAAVQTQPGPPVQSARGVGCRGLGTPSVHNSGQLVRMASTAETREVASPISAGSAQMSVATPQGRSTTALDNMEAALLRLVQADASLKKLGIQRLSPGLYVIDGRRVRLAWGAKAELLASEEKLTGQDPASGPAVPLTSYLRQAADVKASLEASAVSRIPQEKRLSFDAPGLTVQDREKADLRTRCALMKQAVEEARLRAEAAEAYEKGVTYANPGSPPRSMPLTVPDAVGKWCKKAERPASCVRLAEALARLESRGAPKVVESDSSSDEDES</sequence>
<evidence type="ECO:0000256" key="1">
    <source>
        <dbReference type="SAM" id="MobiDB-lite"/>
    </source>
</evidence>
<gene>
    <name evidence="2" type="ORF">AK812_SmicGene13943</name>
</gene>
<reference evidence="2 3" key="1">
    <citation type="submission" date="2016-02" db="EMBL/GenBank/DDBJ databases">
        <title>Genome analysis of coral dinoflagellate symbionts highlights evolutionary adaptations to a symbiotic lifestyle.</title>
        <authorList>
            <person name="Aranda M."/>
            <person name="Li Y."/>
            <person name="Liew Y.J."/>
            <person name="Baumgarten S."/>
            <person name="Simakov O."/>
            <person name="Wilson M."/>
            <person name="Piel J."/>
            <person name="Ashoor H."/>
            <person name="Bougouffa S."/>
            <person name="Bajic V.B."/>
            <person name="Ryu T."/>
            <person name="Ravasi T."/>
            <person name="Bayer T."/>
            <person name="Micklem G."/>
            <person name="Kim H."/>
            <person name="Bhak J."/>
            <person name="Lajeunesse T.C."/>
            <person name="Voolstra C.R."/>
        </authorList>
    </citation>
    <scope>NUCLEOTIDE SEQUENCE [LARGE SCALE GENOMIC DNA]</scope>
    <source>
        <strain evidence="2 3">CCMP2467</strain>
    </source>
</reference>
<keyword evidence="3" id="KW-1185">Reference proteome</keyword>
<organism evidence="2 3">
    <name type="scientific">Symbiodinium microadriaticum</name>
    <name type="common">Dinoflagellate</name>
    <name type="synonym">Zooxanthella microadriatica</name>
    <dbReference type="NCBI Taxonomy" id="2951"/>
    <lineage>
        <taxon>Eukaryota</taxon>
        <taxon>Sar</taxon>
        <taxon>Alveolata</taxon>
        <taxon>Dinophyceae</taxon>
        <taxon>Suessiales</taxon>
        <taxon>Symbiodiniaceae</taxon>
        <taxon>Symbiodinium</taxon>
    </lineage>
</organism>
<dbReference type="AlphaFoldDB" id="A0A1Q9E6T5"/>
<feature type="compositionally biased region" description="Basic and acidic residues" evidence="1">
    <location>
        <begin position="7"/>
        <end position="29"/>
    </location>
</feature>
<name>A0A1Q9E6T5_SYMMI</name>
<dbReference type="EMBL" id="LSRX01000245">
    <property type="protein sequence ID" value="OLQ03132.1"/>
    <property type="molecule type" value="Genomic_DNA"/>
</dbReference>
<feature type="compositionally biased region" description="Basic and acidic residues" evidence="1">
    <location>
        <begin position="103"/>
        <end position="133"/>
    </location>
</feature>
<feature type="region of interest" description="Disordered" evidence="1">
    <location>
        <begin position="190"/>
        <end position="234"/>
    </location>
</feature>
<comment type="caution">
    <text evidence="2">The sequence shown here is derived from an EMBL/GenBank/DDBJ whole genome shotgun (WGS) entry which is preliminary data.</text>
</comment>
<dbReference type="Proteomes" id="UP000186817">
    <property type="component" value="Unassembled WGS sequence"/>
</dbReference>
<feature type="compositionally biased region" description="Low complexity" evidence="1">
    <location>
        <begin position="194"/>
        <end position="210"/>
    </location>
</feature>
<dbReference type="OrthoDB" id="444785at2759"/>
<feature type="compositionally biased region" description="Basic and acidic residues" evidence="1">
    <location>
        <begin position="37"/>
        <end position="69"/>
    </location>
</feature>
<accession>A0A1Q9E6T5</accession>
<proteinExistence type="predicted"/>
<feature type="compositionally biased region" description="Basic and acidic residues" evidence="1">
    <location>
        <begin position="76"/>
        <end position="88"/>
    </location>
</feature>
<feature type="compositionally biased region" description="Polar residues" evidence="1">
    <location>
        <begin position="89"/>
        <end position="98"/>
    </location>
</feature>